<dbReference type="InterPro" id="IPR046830">
    <property type="entry name" value="Calmod_bind_M"/>
</dbReference>
<dbReference type="AlphaFoldDB" id="A0ABD1RUB9"/>
<comment type="similarity">
    <text evidence="2">Belongs to the plant ACBP60 protein family.</text>
</comment>
<comment type="caution">
    <text evidence="11">The sequence shown here is derived from an EMBL/GenBank/DDBJ whole genome shotgun (WGS) entry which is preliminary data.</text>
</comment>
<keyword evidence="6" id="KW-0804">Transcription</keyword>
<dbReference type="PANTHER" id="PTHR31713:SF43">
    <property type="entry name" value="CALMODULIN-BINDING PROTEIN 60 G"/>
    <property type="match status" value="1"/>
</dbReference>
<protein>
    <submittedName>
        <fullName evidence="11">Calmodulin-binding protein 60 D</fullName>
    </submittedName>
</protein>
<evidence type="ECO:0000259" key="9">
    <source>
        <dbReference type="Pfam" id="PF20451"/>
    </source>
</evidence>
<feature type="domain" description="Calmodulin binding protein C-terminal" evidence="10">
    <location>
        <begin position="315"/>
        <end position="375"/>
    </location>
</feature>
<comment type="subcellular location">
    <subcellularLocation>
        <location evidence="1">Nucleus</location>
    </subcellularLocation>
</comment>
<evidence type="ECO:0000256" key="5">
    <source>
        <dbReference type="ARBA" id="ARBA00023159"/>
    </source>
</evidence>
<dbReference type="InterPro" id="IPR046831">
    <property type="entry name" value="Calmodulin_bind_N"/>
</dbReference>
<accession>A0ABD1RUB9</accession>
<keyword evidence="12" id="KW-1185">Reference proteome</keyword>
<dbReference type="Pfam" id="PF20451">
    <property type="entry name" value="Calmod_bind_M"/>
    <property type="match status" value="1"/>
</dbReference>
<evidence type="ECO:0000256" key="2">
    <source>
        <dbReference type="ARBA" id="ARBA00007214"/>
    </source>
</evidence>
<dbReference type="Pfam" id="PF20452">
    <property type="entry name" value="Calmod_bind_C"/>
    <property type="match status" value="1"/>
</dbReference>
<evidence type="ECO:0000256" key="3">
    <source>
        <dbReference type="ARBA" id="ARBA00023015"/>
    </source>
</evidence>
<proteinExistence type="inferred from homology"/>
<name>A0ABD1RUB9_9LAMI</name>
<gene>
    <name evidence="11" type="ORF">Adt_27653</name>
</gene>
<dbReference type="GO" id="GO:0003677">
    <property type="term" value="F:DNA binding"/>
    <property type="evidence" value="ECO:0007669"/>
    <property type="project" value="UniProtKB-KW"/>
</dbReference>
<feature type="domain" description="Calmodulin binding protein central" evidence="9">
    <location>
        <begin position="246"/>
        <end position="310"/>
    </location>
</feature>
<evidence type="ECO:0000256" key="1">
    <source>
        <dbReference type="ARBA" id="ARBA00004123"/>
    </source>
</evidence>
<keyword evidence="3" id="KW-0805">Transcription regulation</keyword>
<dbReference type="EMBL" id="JBFOLK010000008">
    <property type="protein sequence ID" value="KAL2492025.1"/>
    <property type="molecule type" value="Genomic_DNA"/>
</dbReference>
<dbReference type="Pfam" id="PF07887">
    <property type="entry name" value="Calmodulin_bind"/>
    <property type="match status" value="1"/>
</dbReference>
<evidence type="ECO:0000256" key="6">
    <source>
        <dbReference type="ARBA" id="ARBA00023163"/>
    </source>
</evidence>
<dbReference type="InterPro" id="IPR046829">
    <property type="entry name" value="Calmod_bind_C"/>
</dbReference>
<evidence type="ECO:0000313" key="12">
    <source>
        <dbReference type="Proteomes" id="UP001604336"/>
    </source>
</evidence>
<evidence type="ECO:0000256" key="7">
    <source>
        <dbReference type="ARBA" id="ARBA00023242"/>
    </source>
</evidence>
<evidence type="ECO:0000313" key="11">
    <source>
        <dbReference type="EMBL" id="KAL2492025.1"/>
    </source>
</evidence>
<evidence type="ECO:0000259" key="10">
    <source>
        <dbReference type="Pfam" id="PF20452"/>
    </source>
</evidence>
<keyword evidence="5" id="KW-0010">Activator</keyword>
<dbReference type="PANTHER" id="PTHR31713">
    <property type="entry name" value="OS02G0177800 PROTEIN"/>
    <property type="match status" value="1"/>
</dbReference>
<organism evidence="11 12">
    <name type="scientific">Abeliophyllum distichum</name>
    <dbReference type="NCBI Taxonomy" id="126358"/>
    <lineage>
        <taxon>Eukaryota</taxon>
        <taxon>Viridiplantae</taxon>
        <taxon>Streptophyta</taxon>
        <taxon>Embryophyta</taxon>
        <taxon>Tracheophyta</taxon>
        <taxon>Spermatophyta</taxon>
        <taxon>Magnoliopsida</taxon>
        <taxon>eudicotyledons</taxon>
        <taxon>Gunneridae</taxon>
        <taxon>Pentapetalae</taxon>
        <taxon>asterids</taxon>
        <taxon>lamiids</taxon>
        <taxon>Lamiales</taxon>
        <taxon>Oleaceae</taxon>
        <taxon>Forsythieae</taxon>
        <taxon>Abeliophyllum</taxon>
    </lineage>
</organism>
<keyword evidence="7" id="KW-0539">Nucleus</keyword>
<sequence length="572" mass="64357">MVNLGSLMISKRLQREGGEEGSELEYKRRHIISSVLMGSRNGQSLQEYIPRWEPIIRSWVREEVDRVFQPLPRSSQNQIASSGSRTLQLHFDSKLPSTLFTCNRVVSEGKTPVKIVLYDSISKKIMTSGPLSNTKVTIVVLDGDFSSNDREDWTEEEFDGRIVRNREGRKPLVAGDLILSLHEGVGYIGDVSFTDNSSWIRSGRFCLGAKVHASSTEVRIREGISKAFKVKDQRGESYQKHYPPSLEDEVWRLEQIAKDGASHNRLVKCGISTVKDFLRKYVIDQFSLRAELPKVSNRTWETITRHATSCKLDNELYMYKVAQGTGLLLNSIYKVVGVTLDGQAYDSLDKLNMYQMRVVEDLKQHAYKNLADLISIDDQSVVSYPMLMSNLEAADNFSHPSFCLQNSNFPVEQDQLQININSAQTTSLPYNCEVGRDNSSFDVSFGEGSLQMQGFSSTLGNIFGMSNSQNGLNDGGHTWDLGVNYGVSHQLMDDPSTSNNFQVKSSTWQGNGLFLDPTNHDIGIISSNSGFLMPRNGKPKTSWCKVLAAVKWRILVKRNVAARKGKNFYNYM</sequence>
<dbReference type="GO" id="GO:0005634">
    <property type="term" value="C:nucleus"/>
    <property type="evidence" value="ECO:0007669"/>
    <property type="project" value="UniProtKB-SubCell"/>
</dbReference>
<reference evidence="12" key="1">
    <citation type="submission" date="2024-07" db="EMBL/GenBank/DDBJ databases">
        <title>Two chromosome-level genome assemblies of Korean endemic species Abeliophyllum distichum and Forsythia ovata (Oleaceae).</title>
        <authorList>
            <person name="Jang H."/>
        </authorList>
    </citation>
    <scope>NUCLEOTIDE SEQUENCE [LARGE SCALE GENOMIC DNA]</scope>
</reference>
<dbReference type="InterPro" id="IPR012416">
    <property type="entry name" value="CBP60"/>
</dbReference>
<feature type="domain" description="Calmodulin binding protein-like N-terminal" evidence="8">
    <location>
        <begin position="87"/>
        <end position="233"/>
    </location>
</feature>
<keyword evidence="4" id="KW-0238">DNA-binding</keyword>
<evidence type="ECO:0000259" key="8">
    <source>
        <dbReference type="Pfam" id="PF07887"/>
    </source>
</evidence>
<evidence type="ECO:0000256" key="4">
    <source>
        <dbReference type="ARBA" id="ARBA00023125"/>
    </source>
</evidence>
<dbReference type="Proteomes" id="UP001604336">
    <property type="component" value="Unassembled WGS sequence"/>
</dbReference>